<keyword evidence="2" id="KW-0813">Transport</keyword>
<evidence type="ECO:0000256" key="5">
    <source>
        <dbReference type="ARBA" id="ARBA00023284"/>
    </source>
</evidence>
<accession>A0A412G157</accession>
<dbReference type="AlphaFoldDB" id="A0A412G157"/>
<sequence length="106" mass="11986">MATVITKDNFDQEVVHSDLPVMLDFQAPWCMYCRRLAPVIAKLEKELEGRVRIGTVDIDQQPELEEKFDVNTIPSLILFKQGVQGSTLVNPPSRGAIMSWLEEQGI</sequence>
<protein>
    <recommendedName>
        <fullName evidence="6">Thioredoxin</fullName>
    </recommendedName>
</protein>
<evidence type="ECO:0000313" key="11">
    <source>
        <dbReference type="Proteomes" id="UP000284178"/>
    </source>
</evidence>
<keyword evidence="11" id="KW-1185">Reference proteome</keyword>
<dbReference type="InterPro" id="IPR005746">
    <property type="entry name" value="Thioredoxin"/>
</dbReference>
<evidence type="ECO:0000256" key="8">
    <source>
        <dbReference type="PIRSR" id="PIRSR000077-4"/>
    </source>
</evidence>
<feature type="domain" description="Thioredoxin" evidence="9">
    <location>
        <begin position="1"/>
        <end position="106"/>
    </location>
</feature>
<evidence type="ECO:0000256" key="2">
    <source>
        <dbReference type="ARBA" id="ARBA00022448"/>
    </source>
</evidence>
<keyword evidence="5 8" id="KW-0676">Redox-active center</keyword>
<dbReference type="GO" id="GO:0005737">
    <property type="term" value="C:cytoplasm"/>
    <property type="evidence" value="ECO:0007669"/>
    <property type="project" value="TreeGrafter"/>
</dbReference>
<name>A0A412G157_9FIRM</name>
<dbReference type="InterPro" id="IPR013766">
    <property type="entry name" value="Thioredoxin_domain"/>
</dbReference>
<proteinExistence type="inferred from homology"/>
<reference evidence="10 11" key="1">
    <citation type="submission" date="2018-08" db="EMBL/GenBank/DDBJ databases">
        <title>A genome reference for cultivated species of the human gut microbiota.</title>
        <authorList>
            <person name="Zou Y."/>
            <person name="Xue W."/>
            <person name="Luo G."/>
        </authorList>
    </citation>
    <scope>NUCLEOTIDE SEQUENCE [LARGE SCALE GENOMIC DNA]</scope>
    <source>
        <strain evidence="10 11">AF24-29</strain>
    </source>
</reference>
<feature type="active site" description="Nucleophile" evidence="7">
    <location>
        <position position="33"/>
    </location>
</feature>
<dbReference type="EMBL" id="QRUP01000009">
    <property type="protein sequence ID" value="RGR74158.1"/>
    <property type="molecule type" value="Genomic_DNA"/>
</dbReference>
<evidence type="ECO:0000256" key="4">
    <source>
        <dbReference type="ARBA" id="ARBA00023157"/>
    </source>
</evidence>
<dbReference type="Proteomes" id="UP000284178">
    <property type="component" value="Unassembled WGS sequence"/>
</dbReference>
<feature type="site" description="Contributes to redox potential value" evidence="7">
    <location>
        <position position="32"/>
    </location>
</feature>
<dbReference type="InterPro" id="IPR036249">
    <property type="entry name" value="Thioredoxin-like_sf"/>
</dbReference>
<dbReference type="SUPFAM" id="SSF52833">
    <property type="entry name" value="Thioredoxin-like"/>
    <property type="match status" value="1"/>
</dbReference>
<dbReference type="PANTHER" id="PTHR45663">
    <property type="entry name" value="GEO12009P1"/>
    <property type="match status" value="1"/>
</dbReference>
<comment type="caution">
    <text evidence="10">The sequence shown here is derived from an EMBL/GenBank/DDBJ whole genome shotgun (WGS) entry which is preliminary data.</text>
</comment>
<comment type="similarity">
    <text evidence="1 6">Belongs to the thioredoxin family.</text>
</comment>
<dbReference type="RefSeq" id="WP_072685006.1">
    <property type="nucleotide sequence ID" value="NZ_CABJCV010000009.1"/>
</dbReference>
<dbReference type="PRINTS" id="PR00421">
    <property type="entry name" value="THIOREDOXIN"/>
</dbReference>
<evidence type="ECO:0000256" key="6">
    <source>
        <dbReference type="PIRNR" id="PIRNR000077"/>
    </source>
</evidence>
<feature type="disulfide bond" description="Redox-active" evidence="8">
    <location>
        <begin position="30"/>
        <end position="33"/>
    </location>
</feature>
<dbReference type="PROSITE" id="PS51352">
    <property type="entry name" value="THIOREDOXIN_2"/>
    <property type="match status" value="1"/>
</dbReference>
<evidence type="ECO:0000256" key="1">
    <source>
        <dbReference type="ARBA" id="ARBA00008987"/>
    </source>
</evidence>
<keyword evidence="3" id="KW-0249">Electron transport</keyword>
<feature type="active site" description="Nucleophile" evidence="7">
    <location>
        <position position="30"/>
    </location>
</feature>
<evidence type="ECO:0000313" key="10">
    <source>
        <dbReference type="EMBL" id="RGR74158.1"/>
    </source>
</evidence>
<evidence type="ECO:0000256" key="3">
    <source>
        <dbReference type="ARBA" id="ARBA00022982"/>
    </source>
</evidence>
<dbReference type="GO" id="GO:0015035">
    <property type="term" value="F:protein-disulfide reductase activity"/>
    <property type="evidence" value="ECO:0007669"/>
    <property type="project" value="InterPro"/>
</dbReference>
<keyword evidence="4 8" id="KW-1015">Disulfide bond</keyword>
<dbReference type="PIRSF" id="PIRSF000077">
    <property type="entry name" value="Thioredoxin"/>
    <property type="match status" value="1"/>
</dbReference>
<organism evidence="10 11">
    <name type="scientific">Holdemania filiformis</name>
    <dbReference type="NCBI Taxonomy" id="61171"/>
    <lineage>
        <taxon>Bacteria</taxon>
        <taxon>Bacillati</taxon>
        <taxon>Bacillota</taxon>
        <taxon>Erysipelotrichia</taxon>
        <taxon>Erysipelotrichales</taxon>
        <taxon>Erysipelotrichaceae</taxon>
        <taxon>Holdemania</taxon>
    </lineage>
</organism>
<feature type="site" description="Deprotonates C-terminal active site Cys" evidence="7">
    <location>
        <position position="24"/>
    </location>
</feature>
<dbReference type="Gene3D" id="3.40.30.10">
    <property type="entry name" value="Glutaredoxin"/>
    <property type="match status" value="1"/>
</dbReference>
<gene>
    <name evidence="10" type="ORF">DWY25_08765</name>
</gene>
<evidence type="ECO:0000259" key="9">
    <source>
        <dbReference type="PROSITE" id="PS51352"/>
    </source>
</evidence>
<dbReference type="Pfam" id="PF00085">
    <property type="entry name" value="Thioredoxin"/>
    <property type="match status" value="1"/>
</dbReference>
<dbReference type="PANTHER" id="PTHR45663:SF11">
    <property type="entry name" value="GEO12009P1"/>
    <property type="match status" value="1"/>
</dbReference>
<dbReference type="GeneID" id="83015494"/>
<feature type="site" description="Contributes to redox potential value" evidence="7">
    <location>
        <position position="31"/>
    </location>
</feature>
<evidence type="ECO:0000256" key="7">
    <source>
        <dbReference type="PIRSR" id="PIRSR000077-1"/>
    </source>
</evidence>
<dbReference type="CDD" id="cd02947">
    <property type="entry name" value="TRX_family"/>
    <property type="match status" value="1"/>
</dbReference>